<feature type="transmembrane region" description="Helical" evidence="1">
    <location>
        <begin position="76"/>
        <end position="93"/>
    </location>
</feature>
<feature type="transmembrane region" description="Helical" evidence="1">
    <location>
        <begin position="167"/>
        <end position="188"/>
    </location>
</feature>
<accession>A0A6C1B3T3</accession>
<name>A0A6C1B3T3_9RHOO</name>
<dbReference type="Proteomes" id="UP000501991">
    <property type="component" value="Chromosome"/>
</dbReference>
<feature type="transmembrane region" description="Helical" evidence="1">
    <location>
        <begin position="12"/>
        <end position="33"/>
    </location>
</feature>
<evidence type="ECO:0000313" key="3">
    <source>
        <dbReference type="Proteomes" id="UP000501991"/>
    </source>
</evidence>
<dbReference type="EMBL" id="CP048836">
    <property type="protein sequence ID" value="QID18306.1"/>
    <property type="molecule type" value="Genomic_DNA"/>
</dbReference>
<feature type="transmembrane region" description="Helical" evidence="1">
    <location>
        <begin position="228"/>
        <end position="249"/>
    </location>
</feature>
<dbReference type="AlphaFoldDB" id="A0A6C1B3T3"/>
<dbReference type="Pfam" id="PF03988">
    <property type="entry name" value="DUF347"/>
    <property type="match status" value="4"/>
</dbReference>
<gene>
    <name evidence="2" type="ORF">G3580_12065</name>
</gene>
<sequence length="258" mass="27980">MHTHSPDLKRTLLNKVPEVTIFFWLIKVMATTVGETAADFLSVDLHLGLTGTSWVMGVLLLAALGAQLRARQYVPWRYWITVVLVSIFGTLVTDNLVDTLGVSLEATTVAFTIALAGSFALWYASERTLSIHTIFTRRRELFYWAAILFTFALGTAAGDLLAEGLDLGYGISAATFGALILAITVAFYRFRLNGILAFWMAYVLTRPFGASCGDLLSQPTGQGGLGLGTVGTSALFLATIVGLVLWLTLSQPRPRQLA</sequence>
<evidence type="ECO:0008006" key="4">
    <source>
        <dbReference type="Google" id="ProtNLM"/>
    </source>
</evidence>
<dbReference type="InterPro" id="IPR007136">
    <property type="entry name" value="DUF347"/>
</dbReference>
<feature type="transmembrane region" description="Helical" evidence="1">
    <location>
        <begin position="99"/>
        <end position="121"/>
    </location>
</feature>
<feature type="transmembrane region" description="Helical" evidence="1">
    <location>
        <begin position="195"/>
        <end position="216"/>
    </location>
</feature>
<dbReference type="KEGG" id="azq:G3580_12065"/>
<keyword evidence="1" id="KW-1133">Transmembrane helix</keyword>
<reference evidence="2 3" key="1">
    <citation type="submission" date="2020-02" db="EMBL/GenBank/DDBJ databases">
        <title>Nitrogenibacter mangrovi gen. nov., sp. nov. isolated from mangrove sediment, a denitrifying betaproteobacterium.</title>
        <authorList>
            <person name="Liao H."/>
            <person name="Tian Y."/>
        </authorList>
    </citation>
    <scope>NUCLEOTIDE SEQUENCE [LARGE SCALE GENOMIC DNA]</scope>
    <source>
        <strain evidence="2 3">M9-3-2</strain>
    </source>
</reference>
<protein>
    <recommendedName>
        <fullName evidence="4">Membrane-anchored protein</fullName>
    </recommendedName>
</protein>
<dbReference type="RefSeq" id="WP_173765835.1">
    <property type="nucleotide sequence ID" value="NZ_CP048836.1"/>
</dbReference>
<proteinExistence type="predicted"/>
<keyword evidence="1" id="KW-0472">Membrane</keyword>
<evidence type="ECO:0000313" key="2">
    <source>
        <dbReference type="EMBL" id="QID18306.1"/>
    </source>
</evidence>
<keyword evidence="3" id="KW-1185">Reference proteome</keyword>
<keyword evidence="1" id="KW-0812">Transmembrane</keyword>
<evidence type="ECO:0000256" key="1">
    <source>
        <dbReference type="SAM" id="Phobius"/>
    </source>
</evidence>
<organism evidence="2 3">
    <name type="scientific">Nitrogeniibacter mangrovi</name>
    <dbReference type="NCBI Taxonomy" id="2016596"/>
    <lineage>
        <taxon>Bacteria</taxon>
        <taxon>Pseudomonadati</taxon>
        <taxon>Pseudomonadota</taxon>
        <taxon>Betaproteobacteria</taxon>
        <taxon>Rhodocyclales</taxon>
        <taxon>Zoogloeaceae</taxon>
        <taxon>Nitrogeniibacter</taxon>
    </lineage>
</organism>
<feature type="transmembrane region" description="Helical" evidence="1">
    <location>
        <begin position="141"/>
        <end position="161"/>
    </location>
</feature>
<feature type="transmembrane region" description="Helical" evidence="1">
    <location>
        <begin position="45"/>
        <end position="64"/>
    </location>
</feature>